<dbReference type="PROSITE" id="PS50405">
    <property type="entry name" value="GST_CTER"/>
    <property type="match status" value="1"/>
</dbReference>
<dbReference type="InterPro" id="IPR010987">
    <property type="entry name" value="Glutathione-S-Trfase_C-like"/>
</dbReference>
<dbReference type="PANTHER" id="PTHR11571:SF252">
    <property type="entry name" value="GLUTATHIONE S-TRANSFERASE"/>
    <property type="match status" value="1"/>
</dbReference>
<dbReference type="Pfam" id="PF14497">
    <property type="entry name" value="GST_C_3"/>
    <property type="match status" value="1"/>
</dbReference>
<sequence length="211" mass="23895">MACSGVPEIKVTYFHFAGRAESIRLALYINGVTFTDDRFTREEWPKIKPTTPFGQVPTMTIDGKQYAQTGSLLRYAGRITGMHPSDPIKALPIEMICDAFDDVFAALRPLLSESDRQKKKELTEEFLSEALPRIMSAIDKLVGQDDPKFCCGNSLSIADLIAFNMLVWLKSGKIDHVPKDCTDQFRNLARVFETVRSHPKVIEWRSKHQTL</sequence>
<dbReference type="SFLD" id="SFLDS00019">
    <property type="entry name" value="Glutathione_Transferase_(cytos"/>
    <property type="match status" value="1"/>
</dbReference>
<dbReference type="InterPro" id="IPR050213">
    <property type="entry name" value="GST_superfamily"/>
</dbReference>
<feature type="domain" description="GST C-terminal" evidence="2">
    <location>
        <begin position="86"/>
        <end position="211"/>
    </location>
</feature>
<dbReference type="EMBL" id="HACM01008539">
    <property type="protein sequence ID" value="CRZ08981.1"/>
    <property type="molecule type" value="Transcribed_RNA"/>
</dbReference>
<dbReference type="PANTHER" id="PTHR11571">
    <property type="entry name" value="GLUTATHIONE S-TRANSFERASE"/>
    <property type="match status" value="1"/>
</dbReference>
<dbReference type="InterPro" id="IPR004045">
    <property type="entry name" value="Glutathione_S-Trfase_N"/>
</dbReference>
<protein>
    <recommendedName>
        <fullName evidence="4">GST N-terminal domain-containing protein</fullName>
    </recommendedName>
</protein>
<dbReference type="GO" id="GO:0006749">
    <property type="term" value="P:glutathione metabolic process"/>
    <property type="evidence" value="ECO:0007669"/>
    <property type="project" value="TreeGrafter"/>
</dbReference>
<organism evidence="3">
    <name type="scientific">Spongospora subterranea</name>
    <dbReference type="NCBI Taxonomy" id="70186"/>
    <lineage>
        <taxon>Eukaryota</taxon>
        <taxon>Sar</taxon>
        <taxon>Rhizaria</taxon>
        <taxon>Endomyxa</taxon>
        <taxon>Phytomyxea</taxon>
        <taxon>Plasmodiophorida</taxon>
        <taxon>Plasmodiophoridae</taxon>
        <taxon>Spongospora</taxon>
    </lineage>
</organism>
<feature type="domain" description="GST N-terminal" evidence="1">
    <location>
        <begin position="7"/>
        <end position="84"/>
    </location>
</feature>
<proteinExistence type="predicted"/>
<dbReference type="CDD" id="cd03039">
    <property type="entry name" value="GST_N_Sigma_like"/>
    <property type="match status" value="1"/>
</dbReference>
<dbReference type="SUPFAM" id="SSF52833">
    <property type="entry name" value="Thioredoxin-like"/>
    <property type="match status" value="1"/>
</dbReference>
<dbReference type="CDD" id="cd03192">
    <property type="entry name" value="GST_C_Sigma_like"/>
    <property type="match status" value="1"/>
</dbReference>
<dbReference type="SFLD" id="SFLDG01205">
    <property type="entry name" value="AMPS.1"/>
    <property type="match status" value="1"/>
</dbReference>
<dbReference type="AlphaFoldDB" id="A0A0H5R519"/>
<dbReference type="FunFam" id="1.20.1050.10:FF:000030">
    <property type="entry name" value="Glutathione S-transferase S1"/>
    <property type="match status" value="1"/>
</dbReference>
<dbReference type="Pfam" id="PF02798">
    <property type="entry name" value="GST_N"/>
    <property type="match status" value="1"/>
</dbReference>
<name>A0A0H5R519_9EUKA</name>
<dbReference type="SFLD" id="SFLDG00363">
    <property type="entry name" value="AMPS_(cytGST):_Alpha-__Mu-__Pi"/>
    <property type="match status" value="1"/>
</dbReference>
<dbReference type="PROSITE" id="PS50404">
    <property type="entry name" value="GST_NTER"/>
    <property type="match status" value="1"/>
</dbReference>
<evidence type="ECO:0000259" key="1">
    <source>
        <dbReference type="PROSITE" id="PS50404"/>
    </source>
</evidence>
<dbReference type="InterPro" id="IPR004046">
    <property type="entry name" value="GST_C"/>
</dbReference>
<accession>A0A0H5R519</accession>
<dbReference type="InterPro" id="IPR036282">
    <property type="entry name" value="Glutathione-S-Trfase_C_sf"/>
</dbReference>
<dbReference type="GO" id="GO:0004364">
    <property type="term" value="F:glutathione transferase activity"/>
    <property type="evidence" value="ECO:0007669"/>
    <property type="project" value="TreeGrafter"/>
</dbReference>
<evidence type="ECO:0000259" key="2">
    <source>
        <dbReference type="PROSITE" id="PS50405"/>
    </source>
</evidence>
<evidence type="ECO:0008006" key="4">
    <source>
        <dbReference type="Google" id="ProtNLM"/>
    </source>
</evidence>
<dbReference type="Gene3D" id="3.40.30.10">
    <property type="entry name" value="Glutaredoxin"/>
    <property type="match status" value="1"/>
</dbReference>
<dbReference type="SUPFAM" id="SSF47616">
    <property type="entry name" value="GST C-terminal domain-like"/>
    <property type="match status" value="1"/>
</dbReference>
<dbReference type="InterPro" id="IPR036249">
    <property type="entry name" value="Thioredoxin-like_sf"/>
</dbReference>
<dbReference type="Gene3D" id="1.20.1050.10">
    <property type="match status" value="1"/>
</dbReference>
<reference evidence="3" key="1">
    <citation type="submission" date="2015-04" db="EMBL/GenBank/DDBJ databases">
        <title>The genome sequence of the plant pathogenic Rhizarian Plasmodiophora brassicae reveals insights in its biotrophic life cycle and the origin of chitin synthesis.</title>
        <authorList>
            <person name="Schwelm A."/>
            <person name="Fogelqvist J."/>
            <person name="Knaust A."/>
            <person name="Julke S."/>
            <person name="Lilja T."/>
            <person name="Dhandapani V."/>
            <person name="Bonilla-Rosso G."/>
            <person name="Karlsson M."/>
            <person name="Shevchenko A."/>
            <person name="Choi S.R."/>
            <person name="Kim H.G."/>
            <person name="Park J.Y."/>
            <person name="Lim Y.P."/>
            <person name="Ludwig-Muller J."/>
            <person name="Dixelius C."/>
        </authorList>
    </citation>
    <scope>NUCLEOTIDE SEQUENCE</scope>
    <source>
        <tissue evidence="3">Potato root galls</tissue>
    </source>
</reference>
<evidence type="ECO:0000313" key="3">
    <source>
        <dbReference type="EMBL" id="CRZ08981.1"/>
    </source>
</evidence>
<dbReference type="InterPro" id="IPR040079">
    <property type="entry name" value="Glutathione_S-Trfase"/>
</dbReference>